<accession>A0A6I2L1E5</accession>
<dbReference type="Pfam" id="PF02566">
    <property type="entry name" value="OsmC"/>
    <property type="match status" value="1"/>
</dbReference>
<dbReference type="InterPro" id="IPR003718">
    <property type="entry name" value="OsmC/Ohr_fam"/>
</dbReference>
<sequence length="131" mass="14110">MARACAQIGKDNYSTRIEVGGHALMADEPVRNGGQDAGPGPYELLLAGLGACTAITLRMYADRKQWPVDAVEVGLHLTHGDDDAMLVRRTLTINGTLSDEQRNRMAEIAEKTPVTLTLKPGLRIDTTLAPV</sequence>
<dbReference type="SUPFAM" id="SSF82784">
    <property type="entry name" value="OsmC-like"/>
    <property type="match status" value="1"/>
</dbReference>
<comment type="caution">
    <text evidence="1">The sequence shown here is derived from an EMBL/GenBank/DDBJ whole genome shotgun (WGS) entry which is preliminary data.</text>
</comment>
<proteinExistence type="predicted"/>
<organism evidence="1 2">
    <name type="scientific">Duganella guangzhouensis</name>
    <dbReference type="NCBI Taxonomy" id="2666084"/>
    <lineage>
        <taxon>Bacteria</taxon>
        <taxon>Pseudomonadati</taxon>
        <taxon>Pseudomonadota</taxon>
        <taxon>Betaproteobacteria</taxon>
        <taxon>Burkholderiales</taxon>
        <taxon>Oxalobacteraceae</taxon>
        <taxon>Telluria group</taxon>
        <taxon>Duganella</taxon>
    </lineage>
</organism>
<name>A0A6I2L1E5_9BURK</name>
<evidence type="ECO:0000313" key="2">
    <source>
        <dbReference type="Proteomes" id="UP000433309"/>
    </source>
</evidence>
<evidence type="ECO:0000313" key="1">
    <source>
        <dbReference type="EMBL" id="MRW92008.1"/>
    </source>
</evidence>
<dbReference type="InterPro" id="IPR015946">
    <property type="entry name" value="KH_dom-like_a/b"/>
</dbReference>
<dbReference type="PANTHER" id="PTHR39624:SF2">
    <property type="entry name" value="OSMC-LIKE PROTEIN"/>
    <property type="match status" value="1"/>
</dbReference>
<dbReference type="AlphaFoldDB" id="A0A6I2L1E5"/>
<dbReference type="Proteomes" id="UP000433309">
    <property type="component" value="Unassembled WGS sequence"/>
</dbReference>
<reference evidence="1 2" key="1">
    <citation type="submission" date="2019-11" db="EMBL/GenBank/DDBJ databases">
        <title>Novel species isolated from a subtropical stream in China.</title>
        <authorList>
            <person name="Lu H."/>
        </authorList>
    </citation>
    <scope>NUCLEOTIDE SEQUENCE [LARGE SCALE GENOMIC DNA]</scope>
    <source>
        <strain evidence="1 2">FT80W</strain>
    </source>
</reference>
<dbReference type="EMBL" id="WKJK01000009">
    <property type="protein sequence ID" value="MRW92008.1"/>
    <property type="molecule type" value="Genomic_DNA"/>
</dbReference>
<keyword evidence="2" id="KW-1185">Reference proteome</keyword>
<dbReference type="InterPro" id="IPR036102">
    <property type="entry name" value="OsmC/Ohrsf"/>
</dbReference>
<dbReference type="PANTHER" id="PTHR39624">
    <property type="entry name" value="PROTEIN INVOLVED IN RIMO-MEDIATED BETA-METHYLTHIOLATION OF RIBOSOMAL PROTEIN S12 YCAO"/>
    <property type="match status" value="1"/>
</dbReference>
<protein>
    <submittedName>
        <fullName evidence="1">OsmC family peroxiredoxin</fullName>
    </submittedName>
</protein>
<dbReference type="RefSeq" id="WP_154378971.1">
    <property type="nucleotide sequence ID" value="NZ_WKJK01000009.1"/>
</dbReference>
<dbReference type="Gene3D" id="3.30.300.20">
    <property type="match status" value="1"/>
</dbReference>
<gene>
    <name evidence="1" type="ORF">GJ699_18605</name>
</gene>